<name>H2CJ62_9LEPT</name>
<evidence type="ECO:0000313" key="2">
    <source>
        <dbReference type="Proteomes" id="UP000005737"/>
    </source>
</evidence>
<evidence type="ECO:0000313" key="1">
    <source>
        <dbReference type="EMBL" id="EHQ06002.1"/>
    </source>
</evidence>
<dbReference type="AlphaFoldDB" id="H2CJ62"/>
<dbReference type="STRING" id="183.GCA_002009735_02341"/>
<dbReference type="Proteomes" id="UP000005737">
    <property type="component" value="Unassembled WGS sequence"/>
</dbReference>
<reference evidence="1 2" key="1">
    <citation type="submission" date="2011-10" db="EMBL/GenBank/DDBJ databases">
        <title>The Improved High-Quality Draft genome of Leptonema illini DSM 21528.</title>
        <authorList>
            <consortium name="US DOE Joint Genome Institute (JGI-PGF)"/>
            <person name="Lucas S."/>
            <person name="Copeland A."/>
            <person name="Lapidus A."/>
            <person name="Glavina del Rio T."/>
            <person name="Dalin E."/>
            <person name="Tice H."/>
            <person name="Bruce D."/>
            <person name="Goodwin L."/>
            <person name="Pitluck S."/>
            <person name="Peters L."/>
            <person name="Mikhailova N."/>
            <person name="Held B."/>
            <person name="Kyrpides N."/>
            <person name="Mavromatis K."/>
            <person name="Ivanova N."/>
            <person name="Markowitz V."/>
            <person name="Cheng J.-F."/>
            <person name="Hugenholtz P."/>
            <person name="Woyke T."/>
            <person name="Wu D."/>
            <person name="Gronow S."/>
            <person name="Wellnitz S."/>
            <person name="Brambilla E.-M."/>
            <person name="Klenk H.-P."/>
            <person name="Eisen J.A."/>
        </authorList>
    </citation>
    <scope>NUCLEOTIDE SEQUENCE [LARGE SCALE GENOMIC DNA]</scope>
    <source>
        <strain evidence="1 2">DSM 21528</strain>
    </source>
</reference>
<gene>
    <name evidence="1" type="ORF">Lepil_1311</name>
</gene>
<dbReference type="EMBL" id="JH597773">
    <property type="protein sequence ID" value="EHQ06002.1"/>
    <property type="molecule type" value="Genomic_DNA"/>
</dbReference>
<organism evidence="1 2">
    <name type="scientific">Leptonema illini DSM 21528</name>
    <dbReference type="NCBI Taxonomy" id="929563"/>
    <lineage>
        <taxon>Bacteria</taxon>
        <taxon>Pseudomonadati</taxon>
        <taxon>Spirochaetota</taxon>
        <taxon>Spirochaetia</taxon>
        <taxon>Leptospirales</taxon>
        <taxon>Leptospiraceae</taxon>
        <taxon>Leptonema</taxon>
    </lineage>
</organism>
<dbReference type="HOGENOM" id="CLU_1784486_0_0_12"/>
<sequence length="145" mass="16522">MSEILKIFLTSGITILGGFLTYVLGKIIEEWFIRPINEQYQCLGDIKFITINYSREFTNPGLIRSKKRIEEVECDTREMASDLYSATQVIKLYNLLSFLKIVPSKGDIDSLGSALIGLSNALNSTSYAKQNKERLDKIDKILKKY</sequence>
<proteinExistence type="predicted"/>
<keyword evidence="2" id="KW-1185">Reference proteome</keyword>
<protein>
    <submittedName>
        <fullName evidence="1">Uncharacterized protein</fullName>
    </submittedName>
</protein>
<accession>H2CJ62</accession>
<dbReference type="RefSeq" id="WP_002771125.1">
    <property type="nucleotide sequence ID" value="NZ_JH597773.1"/>
</dbReference>